<gene>
    <name evidence="1" type="ORF">HAND1043_LOCUS7536</name>
</gene>
<organism evidence="1">
    <name type="scientific">Hemiselmis andersenii</name>
    <name type="common">Cryptophyte alga</name>
    <dbReference type="NCBI Taxonomy" id="464988"/>
    <lineage>
        <taxon>Eukaryota</taxon>
        <taxon>Cryptophyceae</taxon>
        <taxon>Cryptomonadales</taxon>
        <taxon>Hemiselmidaceae</taxon>
        <taxon>Hemiselmis</taxon>
    </lineage>
</organism>
<dbReference type="AlphaFoldDB" id="A0A6T8JBF9"/>
<accession>A0A6T8JBF9</accession>
<dbReference type="EMBL" id="HBFK01012513">
    <property type="protein sequence ID" value="CAD8741044.1"/>
    <property type="molecule type" value="Transcribed_RNA"/>
</dbReference>
<proteinExistence type="predicted"/>
<protein>
    <submittedName>
        <fullName evidence="1">Uncharacterized protein</fullName>
    </submittedName>
</protein>
<reference evidence="1" key="1">
    <citation type="submission" date="2021-01" db="EMBL/GenBank/DDBJ databases">
        <authorList>
            <person name="Corre E."/>
            <person name="Pelletier E."/>
            <person name="Niang G."/>
            <person name="Scheremetjew M."/>
            <person name="Finn R."/>
            <person name="Kale V."/>
            <person name="Holt S."/>
            <person name="Cochrane G."/>
            <person name="Meng A."/>
            <person name="Brown T."/>
            <person name="Cohen L."/>
        </authorList>
    </citation>
    <scope>NUCLEOTIDE SEQUENCE</scope>
    <source>
        <strain evidence="1">CCMP441</strain>
    </source>
</reference>
<sequence>MSVAAVYAACFGRKRRNGRWGLDSGKGAEVHKERMDQHLKDMMPSEEEALRSSWLGKLSAESVWTDRRAVLTGEILAFARRHEDRMCDSIPLHEIVLSSIRRIEGDVLRQPGTATMMPPSALGALPAHKP</sequence>
<name>A0A6T8JBF9_HEMAN</name>
<evidence type="ECO:0000313" key="1">
    <source>
        <dbReference type="EMBL" id="CAD8741044.1"/>
    </source>
</evidence>